<keyword evidence="2" id="KW-1133">Transmembrane helix</keyword>
<dbReference type="AlphaFoldDB" id="A0AAD4QPK9"/>
<proteinExistence type="predicted"/>
<comment type="caution">
    <text evidence="3">The sequence shown here is derived from an EMBL/GenBank/DDBJ whole genome shotgun (WGS) entry which is preliminary data.</text>
</comment>
<keyword evidence="4" id="KW-1185">Reference proteome</keyword>
<organism evidence="3 4">
    <name type="scientific">Multifurca ochricompacta</name>
    <dbReference type="NCBI Taxonomy" id="376703"/>
    <lineage>
        <taxon>Eukaryota</taxon>
        <taxon>Fungi</taxon>
        <taxon>Dikarya</taxon>
        <taxon>Basidiomycota</taxon>
        <taxon>Agaricomycotina</taxon>
        <taxon>Agaricomycetes</taxon>
        <taxon>Russulales</taxon>
        <taxon>Russulaceae</taxon>
        <taxon>Multifurca</taxon>
    </lineage>
</organism>
<dbReference type="EMBL" id="WTXG01000005">
    <property type="protein sequence ID" value="KAI0305742.1"/>
    <property type="molecule type" value="Genomic_DNA"/>
</dbReference>
<protein>
    <submittedName>
        <fullName evidence="3">Uncharacterized protein</fullName>
    </submittedName>
</protein>
<dbReference type="Proteomes" id="UP001203297">
    <property type="component" value="Unassembled WGS sequence"/>
</dbReference>
<gene>
    <name evidence="3" type="ORF">B0F90DRAFT_1815320</name>
</gene>
<feature type="compositionally biased region" description="Basic and acidic residues" evidence="1">
    <location>
        <begin position="126"/>
        <end position="143"/>
    </location>
</feature>
<evidence type="ECO:0000256" key="2">
    <source>
        <dbReference type="SAM" id="Phobius"/>
    </source>
</evidence>
<accession>A0AAD4QPK9</accession>
<evidence type="ECO:0000313" key="3">
    <source>
        <dbReference type="EMBL" id="KAI0305742.1"/>
    </source>
</evidence>
<name>A0AAD4QPK9_9AGAM</name>
<evidence type="ECO:0000256" key="1">
    <source>
        <dbReference type="SAM" id="MobiDB-lite"/>
    </source>
</evidence>
<reference evidence="3" key="1">
    <citation type="journal article" date="2022" name="New Phytol.">
        <title>Evolutionary transition to the ectomycorrhizal habit in the genomes of a hyperdiverse lineage of mushroom-forming fungi.</title>
        <authorList>
            <person name="Looney B."/>
            <person name="Miyauchi S."/>
            <person name="Morin E."/>
            <person name="Drula E."/>
            <person name="Courty P.E."/>
            <person name="Kohler A."/>
            <person name="Kuo A."/>
            <person name="LaButti K."/>
            <person name="Pangilinan J."/>
            <person name="Lipzen A."/>
            <person name="Riley R."/>
            <person name="Andreopoulos W."/>
            <person name="He G."/>
            <person name="Johnson J."/>
            <person name="Nolan M."/>
            <person name="Tritt A."/>
            <person name="Barry K.W."/>
            <person name="Grigoriev I.V."/>
            <person name="Nagy L.G."/>
            <person name="Hibbett D."/>
            <person name="Henrissat B."/>
            <person name="Matheny P.B."/>
            <person name="Labbe J."/>
            <person name="Martin F.M."/>
        </authorList>
    </citation>
    <scope>NUCLEOTIDE SEQUENCE</scope>
    <source>
        <strain evidence="3">BPL690</strain>
    </source>
</reference>
<feature type="compositionally biased region" description="Basic residues" evidence="1">
    <location>
        <begin position="74"/>
        <end position="85"/>
    </location>
</feature>
<evidence type="ECO:0000313" key="4">
    <source>
        <dbReference type="Proteomes" id="UP001203297"/>
    </source>
</evidence>
<feature type="transmembrane region" description="Helical" evidence="2">
    <location>
        <begin position="37"/>
        <end position="60"/>
    </location>
</feature>
<sequence length="171" mass="18934">MSIIHTPPDNPNHHFQVDSQSGLEDAILHGHRAKTPIVSAIVSSAGVIAIWVLVLAGWLWKQYKKRIRAKRRAAKGLPPKVKKPKNPLPTFILPPDPAVITGQREPGEHAIPKKHGSPGQPSAIELNERHHAASEGQLHDEMIARQVFSKHSILDPPKPDKRHHLHVSRSA</sequence>
<feature type="region of interest" description="Disordered" evidence="1">
    <location>
        <begin position="74"/>
        <end position="171"/>
    </location>
</feature>
<keyword evidence="2" id="KW-0812">Transmembrane</keyword>
<feature type="compositionally biased region" description="Basic residues" evidence="1">
    <location>
        <begin position="160"/>
        <end position="171"/>
    </location>
</feature>
<keyword evidence="2" id="KW-0472">Membrane</keyword>